<evidence type="ECO:0000256" key="3">
    <source>
        <dbReference type="ARBA" id="ARBA00023002"/>
    </source>
</evidence>
<dbReference type="SMART" id="SM01350">
    <property type="entry name" value="6PGD"/>
    <property type="match status" value="1"/>
</dbReference>
<keyword evidence="3" id="KW-0560">Oxidoreductase</keyword>
<accession>A0A1G9SWQ2</accession>
<feature type="domain" description="6-phosphogluconate dehydrogenase C-terminal" evidence="6">
    <location>
        <begin position="167"/>
        <end position="294"/>
    </location>
</feature>
<dbReference type="Gene3D" id="3.40.50.720">
    <property type="entry name" value="NAD(P)-binding Rossmann-like Domain"/>
    <property type="match status" value="1"/>
</dbReference>
<feature type="active site" evidence="5">
    <location>
        <position position="171"/>
    </location>
</feature>
<dbReference type="Proteomes" id="UP000183376">
    <property type="component" value="Chromosome I"/>
</dbReference>
<keyword evidence="4" id="KW-0311">Gluconate utilization</keyword>
<dbReference type="InterPro" id="IPR002204">
    <property type="entry name" value="3-OH-isobutyrate_DH-rel_CS"/>
</dbReference>
<dbReference type="SUPFAM" id="SSF48179">
    <property type="entry name" value="6-phosphogluconate dehydrogenase C-terminal domain-like"/>
    <property type="match status" value="1"/>
</dbReference>
<proteinExistence type="inferred from homology"/>
<reference evidence="7 8" key="1">
    <citation type="submission" date="2016-10" db="EMBL/GenBank/DDBJ databases">
        <authorList>
            <person name="de Groot N.N."/>
        </authorList>
    </citation>
    <scope>NUCLEOTIDE SEQUENCE [LARGE SCALE GENOMIC DNA]</scope>
    <source>
        <strain evidence="7 8">DSM 44149</strain>
    </source>
</reference>
<keyword evidence="8" id="KW-1185">Reference proteome</keyword>
<organism evidence="7 8">
    <name type="scientific">Allokutzneria albata</name>
    <name type="common">Kibdelosporangium albatum</name>
    <dbReference type="NCBI Taxonomy" id="211114"/>
    <lineage>
        <taxon>Bacteria</taxon>
        <taxon>Bacillati</taxon>
        <taxon>Actinomycetota</taxon>
        <taxon>Actinomycetes</taxon>
        <taxon>Pseudonocardiales</taxon>
        <taxon>Pseudonocardiaceae</taxon>
        <taxon>Allokutzneria</taxon>
    </lineage>
</organism>
<sequence length="296" mass="30486">MQLGLVGLGRMGGPMAARLVKAGHDVVGTDTAPDAAAASRQAGVRVAGSIAALVDLLTPPRAVWVMVQAGAATEAVLDELAELLEPGDLVADGGNSDWRDATTRADRFGARGVQFVDVGVSGGRQGWRHGYGLTAGGAPDDVERLMPVLTSLAAPGAVARVGEHGAGHFVKAVHNAVEYGLLQAYAEGFAMLSARDGLDALTAMRVWQAGCSARSFLLEQTVEALSGDPALTGVGTAVADSGMGRWTAEEAIRLGVATPVLTAALHARFTSRDEQRRADRLLVAARGTIGGHETHV</sequence>
<dbReference type="PRINTS" id="PR00076">
    <property type="entry name" value="6PGDHDRGNASE"/>
</dbReference>
<dbReference type="GO" id="GO:0016054">
    <property type="term" value="P:organic acid catabolic process"/>
    <property type="evidence" value="ECO:0007669"/>
    <property type="project" value="UniProtKB-ARBA"/>
</dbReference>
<dbReference type="GO" id="GO:0006098">
    <property type="term" value="P:pentose-phosphate shunt"/>
    <property type="evidence" value="ECO:0007669"/>
    <property type="project" value="InterPro"/>
</dbReference>
<evidence type="ECO:0000256" key="4">
    <source>
        <dbReference type="ARBA" id="ARBA00023064"/>
    </source>
</evidence>
<evidence type="ECO:0000256" key="1">
    <source>
        <dbReference type="ARBA" id="ARBA00008419"/>
    </source>
</evidence>
<dbReference type="InterPro" id="IPR006183">
    <property type="entry name" value="Pgluconate_DH"/>
</dbReference>
<dbReference type="Pfam" id="PF00393">
    <property type="entry name" value="6PGD"/>
    <property type="match status" value="1"/>
</dbReference>
<dbReference type="PANTHER" id="PTHR11811">
    <property type="entry name" value="6-PHOSPHOGLUCONATE DEHYDROGENASE"/>
    <property type="match status" value="1"/>
</dbReference>
<dbReference type="Gene3D" id="1.10.1040.10">
    <property type="entry name" value="N-(1-d-carboxylethyl)-l-norvaline Dehydrogenase, domain 2"/>
    <property type="match status" value="1"/>
</dbReference>
<dbReference type="SUPFAM" id="SSF51735">
    <property type="entry name" value="NAD(P)-binding Rossmann-fold domains"/>
    <property type="match status" value="1"/>
</dbReference>
<dbReference type="InterPro" id="IPR036291">
    <property type="entry name" value="NAD(P)-bd_dom_sf"/>
</dbReference>
<dbReference type="GO" id="GO:0019521">
    <property type="term" value="P:D-gluconate metabolic process"/>
    <property type="evidence" value="ECO:0007669"/>
    <property type="project" value="UniProtKB-KW"/>
</dbReference>
<evidence type="ECO:0000256" key="2">
    <source>
        <dbReference type="ARBA" id="ARBA00009080"/>
    </source>
</evidence>
<comment type="similarity">
    <text evidence="2">Belongs to the HIBADH-related family.</text>
</comment>
<evidence type="ECO:0000256" key="5">
    <source>
        <dbReference type="PIRSR" id="PIRSR000103-1"/>
    </source>
</evidence>
<evidence type="ECO:0000313" key="8">
    <source>
        <dbReference type="Proteomes" id="UP000183376"/>
    </source>
</evidence>
<dbReference type="EMBL" id="LT629701">
    <property type="protein sequence ID" value="SDM39850.1"/>
    <property type="molecule type" value="Genomic_DNA"/>
</dbReference>
<dbReference type="eggNOG" id="COG1023">
    <property type="taxonomic scope" value="Bacteria"/>
</dbReference>
<protein>
    <submittedName>
        <fullName evidence="7">6-phosphogluconate dehydrogenase (Decarboxylating)</fullName>
    </submittedName>
</protein>
<dbReference type="InterPro" id="IPR006115">
    <property type="entry name" value="6PGDH_NADP-bd"/>
</dbReference>
<dbReference type="InterPro" id="IPR015815">
    <property type="entry name" value="HIBADH-related"/>
</dbReference>
<dbReference type="InterPro" id="IPR006114">
    <property type="entry name" value="6PGDH_C"/>
</dbReference>
<dbReference type="STRING" id="211114.SAMN04489726_1425"/>
<name>A0A1G9SWQ2_ALLAB</name>
<evidence type="ECO:0000259" key="6">
    <source>
        <dbReference type="SMART" id="SM01350"/>
    </source>
</evidence>
<dbReference type="PIRSF" id="PIRSF000103">
    <property type="entry name" value="HIBADH"/>
    <property type="match status" value="1"/>
</dbReference>
<dbReference type="GO" id="GO:0004616">
    <property type="term" value="F:phosphogluconate dehydrogenase (decarboxylating) activity"/>
    <property type="evidence" value="ECO:0007669"/>
    <property type="project" value="InterPro"/>
</dbReference>
<gene>
    <name evidence="7" type="ORF">SAMN04489726_1425</name>
</gene>
<dbReference type="RefSeq" id="WP_030433297.1">
    <property type="nucleotide sequence ID" value="NZ_JOEF01000039.1"/>
</dbReference>
<dbReference type="AlphaFoldDB" id="A0A1G9SWQ2"/>
<dbReference type="Pfam" id="PF03446">
    <property type="entry name" value="NAD_binding_2"/>
    <property type="match status" value="1"/>
</dbReference>
<comment type="similarity">
    <text evidence="1">Belongs to the 6-phosphogluconate dehydrogenase family.</text>
</comment>
<dbReference type="NCBIfam" id="NF007161">
    <property type="entry name" value="PRK09599.1"/>
    <property type="match status" value="1"/>
</dbReference>
<dbReference type="InterPro" id="IPR008927">
    <property type="entry name" value="6-PGluconate_DH-like_C_sf"/>
</dbReference>
<dbReference type="GO" id="GO:0050661">
    <property type="term" value="F:NADP binding"/>
    <property type="evidence" value="ECO:0007669"/>
    <property type="project" value="InterPro"/>
</dbReference>
<dbReference type="InterPro" id="IPR013328">
    <property type="entry name" value="6PGD_dom2"/>
</dbReference>
<dbReference type="PROSITE" id="PS00895">
    <property type="entry name" value="3_HYDROXYISOBUT_DH"/>
    <property type="match status" value="1"/>
</dbReference>
<evidence type="ECO:0000313" key="7">
    <source>
        <dbReference type="EMBL" id="SDM39850.1"/>
    </source>
</evidence>